<dbReference type="SMART" id="SM00774">
    <property type="entry name" value="WRKY"/>
    <property type="match status" value="1"/>
</dbReference>
<dbReference type="InterPro" id="IPR044810">
    <property type="entry name" value="WRKY_plant"/>
</dbReference>
<dbReference type="Proteomes" id="UP000029121">
    <property type="component" value="Unassembled WGS sequence"/>
</dbReference>
<protein>
    <recommendedName>
        <fullName evidence="7">WRKY domain-containing protein</fullName>
    </recommendedName>
</protein>
<feature type="compositionally biased region" description="Low complexity" evidence="6">
    <location>
        <begin position="67"/>
        <end position="80"/>
    </location>
</feature>
<keyword evidence="5" id="KW-0539">Nucleus</keyword>
<sequence>MDDHVESKNTYLEEASFTSITDCLQSSLVMDYNSLEKGFKFPPYGSPFQPVSPSNIGHIVNNNPYLNLSSNSPMVSSPSNEADPKENPNEDNEGDQHGVRESSKQVTKQGKKKGEKKEREAKVAFLTKSEIDHLEDGYRWRKYGQKAVKNSPYPRSYYRCTTQKCNVKKRVERSFQDPSIVITTYEGKHNHPIPSTLRGTVAAEHLLGHRGGGSSFLHSFPLHHRQEFLMMKHPPANYLSSVGSMSNDHGHGMISSYNNNNHQPTGVDYGLLQDIVPSMFSKHES</sequence>
<organism evidence="8 9">
    <name type="scientific">Capsella rubella</name>
    <dbReference type="NCBI Taxonomy" id="81985"/>
    <lineage>
        <taxon>Eukaryota</taxon>
        <taxon>Viridiplantae</taxon>
        <taxon>Streptophyta</taxon>
        <taxon>Embryophyta</taxon>
        <taxon>Tracheophyta</taxon>
        <taxon>Spermatophyta</taxon>
        <taxon>Magnoliopsida</taxon>
        <taxon>eudicotyledons</taxon>
        <taxon>Gunneridae</taxon>
        <taxon>Pentapetalae</taxon>
        <taxon>rosids</taxon>
        <taxon>malvids</taxon>
        <taxon>Brassicales</taxon>
        <taxon>Brassicaceae</taxon>
        <taxon>Camelineae</taxon>
        <taxon>Capsella</taxon>
    </lineage>
</organism>
<keyword evidence="4" id="KW-0804">Transcription</keyword>
<dbReference type="KEGG" id="crb:17898341"/>
<evidence type="ECO:0000313" key="8">
    <source>
        <dbReference type="EMBL" id="EOA36974.1"/>
    </source>
</evidence>
<keyword evidence="9" id="KW-1185">Reference proteome</keyword>
<reference evidence="9" key="1">
    <citation type="journal article" date="2013" name="Nat. Genet.">
        <title>The Capsella rubella genome and the genomic consequences of rapid mating system evolution.</title>
        <authorList>
            <person name="Slotte T."/>
            <person name="Hazzouri K.M."/>
            <person name="Agren J.A."/>
            <person name="Koenig D."/>
            <person name="Maumus F."/>
            <person name="Guo Y.L."/>
            <person name="Steige K."/>
            <person name="Platts A.E."/>
            <person name="Escobar J.S."/>
            <person name="Newman L.K."/>
            <person name="Wang W."/>
            <person name="Mandakova T."/>
            <person name="Vello E."/>
            <person name="Smith L.M."/>
            <person name="Henz S.R."/>
            <person name="Steffen J."/>
            <person name="Takuno S."/>
            <person name="Brandvain Y."/>
            <person name="Coop G."/>
            <person name="Andolfatto P."/>
            <person name="Hu T.T."/>
            <person name="Blanchette M."/>
            <person name="Clark R.M."/>
            <person name="Quesneville H."/>
            <person name="Nordborg M."/>
            <person name="Gaut B.S."/>
            <person name="Lysak M.A."/>
            <person name="Jenkins J."/>
            <person name="Grimwood J."/>
            <person name="Chapman J."/>
            <person name="Prochnik S."/>
            <person name="Shu S."/>
            <person name="Rokhsar D."/>
            <person name="Schmutz J."/>
            <person name="Weigel D."/>
            <person name="Wright S.I."/>
        </authorList>
    </citation>
    <scope>NUCLEOTIDE SEQUENCE [LARGE SCALE GENOMIC DNA]</scope>
    <source>
        <strain evidence="9">cv. Monte Gargano</strain>
    </source>
</reference>
<evidence type="ECO:0000313" key="9">
    <source>
        <dbReference type="Proteomes" id="UP000029121"/>
    </source>
</evidence>
<feature type="region of interest" description="Disordered" evidence="6">
    <location>
        <begin position="67"/>
        <end position="120"/>
    </location>
</feature>
<evidence type="ECO:0000256" key="3">
    <source>
        <dbReference type="ARBA" id="ARBA00023125"/>
    </source>
</evidence>
<dbReference type="Pfam" id="PF03106">
    <property type="entry name" value="WRKY"/>
    <property type="match status" value="1"/>
</dbReference>
<name>R0I3Y3_9BRAS</name>
<dbReference type="STRING" id="81985.R0I3Y3"/>
<evidence type="ECO:0000259" key="7">
    <source>
        <dbReference type="PROSITE" id="PS50811"/>
    </source>
</evidence>
<gene>
    <name evidence="8" type="ORF">CARUB_v10009934mg</name>
</gene>
<keyword evidence="3" id="KW-0238">DNA-binding</keyword>
<dbReference type="GO" id="GO:0043565">
    <property type="term" value="F:sequence-specific DNA binding"/>
    <property type="evidence" value="ECO:0007669"/>
    <property type="project" value="InterPro"/>
</dbReference>
<dbReference type="AlphaFoldDB" id="R0I3Y3"/>
<keyword evidence="2" id="KW-0805">Transcription regulation</keyword>
<evidence type="ECO:0000256" key="2">
    <source>
        <dbReference type="ARBA" id="ARBA00023015"/>
    </source>
</evidence>
<comment type="subcellular location">
    <subcellularLocation>
        <location evidence="1">Nucleus</location>
    </subcellularLocation>
</comment>
<accession>R0I3Y3</accession>
<dbReference type="PANTHER" id="PTHR31221">
    <property type="entry name" value="WRKY TRANSCRIPTION FACTOR PROTEIN 1-RELATED"/>
    <property type="match status" value="1"/>
</dbReference>
<dbReference type="SUPFAM" id="SSF118290">
    <property type="entry name" value="WRKY DNA-binding domain"/>
    <property type="match status" value="1"/>
</dbReference>
<evidence type="ECO:0000256" key="4">
    <source>
        <dbReference type="ARBA" id="ARBA00023163"/>
    </source>
</evidence>
<dbReference type="eggNOG" id="ENOG502QQYS">
    <property type="taxonomic scope" value="Eukaryota"/>
</dbReference>
<dbReference type="OrthoDB" id="693960at2759"/>
<dbReference type="GO" id="GO:0003700">
    <property type="term" value="F:DNA-binding transcription factor activity"/>
    <property type="evidence" value="ECO:0007669"/>
    <property type="project" value="InterPro"/>
</dbReference>
<dbReference type="GO" id="GO:0005634">
    <property type="term" value="C:nucleus"/>
    <property type="evidence" value="ECO:0007669"/>
    <property type="project" value="UniProtKB-SubCell"/>
</dbReference>
<feature type="compositionally biased region" description="Basic and acidic residues" evidence="6">
    <location>
        <begin position="82"/>
        <end position="103"/>
    </location>
</feature>
<dbReference type="EMBL" id="KB870805">
    <property type="protein sequence ID" value="EOA36974.1"/>
    <property type="molecule type" value="Genomic_DNA"/>
</dbReference>
<dbReference type="PANTHER" id="PTHR31221:SF358">
    <property type="entry name" value="WRKY TRANSCRIPTION FACTOR 71"/>
    <property type="match status" value="1"/>
</dbReference>
<proteinExistence type="predicted"/>
<dbReference type="Gene3D" id="2.20.25.80">
    <property type="entry name" value="WRKY domain"/>
    <property type="match status" value="1"/>
</dbReference>
<evidence type="ECO:0000256" key="1">
    <source>
        <dbReference type="ARBA" id="ARBA00004123"/>
    </source>
</evidence>
<feature type="domain" description="WRKY" evidence="7">
    <location>
        <begin position="129"/>
        <end position="194"/>
    </location>
</feature>
<dbReference type="PROSITE" id="PS50811">
    <property type="entry name" value="WRKY"/>
    <property type="match status" value="1"/>
</dbReference>
<dbReference type="InterPro" id="IPR036576">
    <property type="entry name" value="WRKY_dom_sf"/>
</dbReference>
<dbReference type="InterPro" id="IPR003657">
    <property type="entry name" value="WRKY_dom"/>
</dbReference>
<evidence type="ECO:0000256" key="6">
    <source>
        <dbReference type="SAM" id="MobiDB-lite"/>
    </source>
</evidence>
<evidence type="ECO:0000256" key="5">
    <source>
        <dbReference type="ARBA" id="ARBA00023242"/>
    </source>
</evidence>
<dbReference type="FunFam" id="2.20.25.80:FF:000003">
    <property type="entry name" value="WRKY transcription factor 57"/>
    <property type="match status" value="1"/>
</dbReference>